<dbReference type="OMA" id="VFCKTNR"/>
<dbReference type="HOGENOM" id="CLU_751112_0_0_1"/>
<sequence length="369" mass="42059">MASKKELPGYLRNTKSAERYFGVYEEDVVRYAFLPTSFVQLRKLPAKLKAGMIEEIRSEKPTRAAKPWQTESSLQGYAIYNMDSVSPRQSEMRKKLLGTVEGTLSPRRHTIAPKTFSSFAHIPNDYDFERQQRAAERAAKEAKIIGPKSMKTGVPVTLDKQGSFTHFRYESEPYQSRIETFHSASSASTSQFSPSKKQFVPGGRQNASRETHKHKSLQHELLTRLSATLRADWQASFERSYADKGGLIVCLFTDDFGEESGGRKELLRYMYNLVKSHPASVEYVLRKLPSRWGKRSNGYIEFVLQPPWVSLSPYESYLRTHVEETVKIKDRQGKHDRYCPPSGRLAIQPQTPGGKVIKYYLGGPSRMNA</sequence>
<dbReference type="GeneID" id="17295394"/>
<reference evidence="3" key="3">
    <citation type="submission" date="2016-03" db="UniProtKB">
        <authorList>
            <consortium name="EnsemblProtists"/>
        </authorList>
    </citation>
    <scope>IDENTIFICATION</scope>
</reference>
<dbReference type="PANTHER" id="PTHR40430">
    <property type="entry name" value="T. BRUCEI SPP.-SPECIFIC PROTEIN"/>
    <property type="match status" value="1"/>
</dbReference>
<reference evidence="4" key="2">
    <citation type="submission" date="2012-11" db="EMBL/GenBank/DDBJ databases">
        <authorList>
            <person name="Kuo A."/>
            <person name="Curtis B.A."/>
            <person name="Tanifuji G."/>
            <person name="Burki F."/>
            <person name="Gruber A."/>
            <person name="Irimia M."/>
            <person name="Maruyama S."/>
            <person name="Arias M.C."/>
            <person name="Ball S.G."/>
            <person name="Gile G.H."/>
            <person name="Hirakawa Y."/>
            <person name="Hopkins J.F."/>
            <person name="Rensing S.A."/>
            <person name="Schmutz J."/>
            <person name="Symeonidi A."/>
            <person name="Elias M."/>
            <person name="Eveleigh R.J."/>
            <person name="Herman E.K."/>
            <person name="Klute M.J."/>
            <person name="Nakayama T."/>
            <person name="Obornik M."/>
            <person name="Reyes-Prieto A."/>
            <person name="Armbrust E.V."/>
            <person name="Aves S.J."/>
            <person name="Beiko R.G."/>
            <person name="Coutinho P."/>
            <person name="Dacks J.B."/>
            <person name="Durnford D.G."/>
            <person name="Fast N.M."/>
            <person name="Green B.R."/>
            <person name="Grisdale C."/>
            <person name="Hempe F."/>
            <person name="Henrissat B."/>
            <person name="Hoppner M.P."/>
            <person name="Ishida K.-I."/>
            <person name="Kim E."/>
            <person name="Koreny L."/>
            <person name="Kroth P.G."/>
            <person name="Liu Y."/>
            <person name="Malik S.-B."/>
            <person name="Maier U.G."/>
            <person name="McRose D."/>
            <person name="Mock T."/>
            <person name="Neilson J.A."/>
            <person name="Onodera N.T."/>
            <person name="Poole A.M."/>
            <person name="Pritham E.J."/>
            <person name="Richards T.A."/>
            <person name="Rocap G."/>
            <person name="Roy S.W."/>
            <person name="Sarai C."/>
            <person name="Schaack S."/>
            <person name="Shirato S."/>
            <person name="Slamovits C.H."/>
            <person name="Spencer D.F."/>
            <person name="Suzuki S."/>
            <person name="Worden A.Z."/>
            <person name="Zauner S."/>
            <person name="Barry K."/>
            <person name="Bell C."/>
            <person name="Bharti A.K."/>
            <person name="Crow J.A."/>
            <person name="Grimwood J."/>
            <person name="Kramer R."/>
            <person name="Lindquist E."/>
            <person name="Lucas S."/>
            <person name="Salamov A."/>
            <person name="McFadden G.I."/>
            <person name="Lane C.E."/>
            <person name="Keeling P.J."/>
            <person name="Gray M.W."/>
            <person name="Grigoriev I.V."/>
            <person name="Archibald J.M."/>
        </authorList>
    </citation>
    <scope>NUCLEOTIDE SEQUENCE</scope>
    <source>
        <strain evidence="4">CCMP2712</strain>
    </source>
</reference>
<dbReference type="RefSeq" id="XP_005825602.1">
    <property type="nucleotide sequence ID" value="XM_005825545.1"/>
</dbReference>
<feature type="compositionally biased region" description="Low complexity" evidence="1">
    <location>
        <begin position="185"/>
        <end position="195"/>
    </location>
</feature>
<keyword evidence="4" id="KW-1185">Reference proteome</keyword>
<evidence type="ECO:0000313" key="3">
    <source>
        <dbReference type="EnsemblProtists" id="EKX38622"/>
    </source>
</evidence>
<dbReference type="KEGG" id="gtt:GUITHDRAFT_144024"/>
<evidence type="ECO:0000256" key="1">
    <source>
        <dbReference type="SAM" id="MobiDB-lite"/>
    </source>
</evidence>
<dbReference type="PANTHER" id="PTHR40430:SF1">
    <property type="entry name" value="T. BRUCEI SPP.-SPECIFIC PROTEIN"/>
    <property type="match status" value="1"/>
</dbReference>
<feature type="region of interest" description="Disordered" evidence="1">
    <location>
        <begin position="185"/>
        <end position="217"/>
    </location>
</feature>
<organism evidence="2">
    <name type="scientific">Guillardia theta (strain CCMP2712)</name>
    <name type="common">Cryptophyte</name>
    <dbReference type="NCBI Taxonomy" id="905079"/>
    <lineage>
        <taxon>Eukaryota</taxon>
        <taxon>Cryptophyceae</taxon>
        <taxon>Pyrenomonadales</taxon>
        <taxon>Geminigeraceae</taxon>
        <taxon>Guillardia</taxon>
    </lineage>
</organism>
<name>L1IR89_GUITC</name>
<dbReference type="AlphaFoldDB" id="L1IR89"/>
<accession>L1IR89</accession>
<protein>
    <submittedName>
        <fullName evidence="2 3">Uncharacterized protein</fullName>
    </submittedName>
</protein>
<proteinExistence type="predicted"/>
<dbReference type="EnsemblProtists" id="EKX38622">
    <property type="protein sequence ID" value="EKX38622"/>
    <property type="gene ID" value="GUITHDRAFT_144024"/>
</dbReference>
<dbReference type="PaxDb" id="55529-EKX38622"/>
<gene>
    <name evidence="2" type="ORF">GUITHDRAFT_144024</name>
</gene>
<evidence type="ECO:0000313" key="4">
    <source>
        <dbReference type="Proteomes" id="UP000011087"/>
    </source>
</evidence>
<evidence type="ECO:0000313" key="2">
    <source>
        <dbReference type="EMBL" id="EKX38622.1"/>
    </source>
</evidence>
<dbReference type="EMBL" id="JH993046">
    <property type="protein sequence ID" value="EKX38622.1"/>
    <property type="molecule type" value="Genomic_DNA"/>
</dbReference>
<dbReference type="Proteomes" id="UP000011087">
    <property type="component" value="Unassembled WGS sequence"/>
</dbReference>
<reference evidence="2 4" key="1">
    <citation type="journal article" date="2012" name="Nature">
        <title>Algal genomes reveal evolutionary mosaicism and the fate of nucleomorphs.</title>
        <authorList>
            <consortium name="DOE Joint Genome Institute"/>
            <person name="Curtis B.A."/>
            <person name="Tanifuji G."/>
            <person name="Burki F."/>
            <person name="Gruber A."/>
            <person name="Irimia M."/>
            <person name="Maruyama S."/>
            <person name="Arias M.C."/>
            <person name="Ball S.G."/>
            <person name="Gile G.H."/>
            <person name="Hirakawa Y."/>
            <person name="Hopkins J.F."/>
            <person name="Kuo A."/>
            <person name="Rensing S.A."/>
            <person name="Schmutz J."/>
            <person name="Symeonidi A."/>
            <person name="Elias M."/>
            <person name="Eveleigh R.J."/>
            <person name="Herman E.K."/>
            <person name="Klute M.J."/>
            <person name="Nakayama T."/>
            <person name="Obornik M."/>
            <person name="Reyes-Prieto A."/>
            <person name="Armbrust E.V."/>
            <person name="Aves S.J."/>
            <person name="Beiko R.G."/>
            <person name="Coutinho P."/>
            <person name="Dacks J.B."/>
            <person name="Durnford D.G."/>
            <person name="Fast N.M."/>
            <person name="Green B.R."/>
            <person name="Grisdale C.J."/>
            <person name="Hempel F."/>
            <person name="Henrissat B."/>
            <person name="Hoppner M.P."/>
            <person name="Ishida K."/>
            <person name="Kim E."/>
            <person name="Koreny L."/>
            <person name="Kroth P.G."/>
            <person name="Liu Y."/>
            <person name="Malik S.B."/>
            <person name="Maier U.G."/>
            <person name="McRose D."/>
            <person name="Mock T."/>
            <person name="Neilson J.A."/>
            <person name="Onodera N.T."/>
            <person name="Poole A.M."/>
            <person name="Pritham E.J."/>
            <person name="Richards T.A."/>
            <person name="Rocap G."/>
            <person name="Roy S.W."/>
            <person name="Sarai C."/>
            <person name="Schaack S."/>
            <person name="Shirato S."/>
            <person name="Slamovits C.H."/>
            <person name="Spencer D.F."/>
            <person name="Suzuki S."/>
            <person name="Worden A.Z."/>
            <person name="Zauner S."/>
            <person name="Barry K."/>
            <person name="Bell C."/>
            <person name="Bharti A.K."/>
            <person name="Crow J.A."/>
            <person name="Grimwood J."/>
            <person name="Kramer R."/>
            <person name="Lindquist E."/>
            <person name="Lucas S."/>
            <person name="Salamov A."/>
            <person name="McFadden G.I."/>
            <person name="Lane C.E."/>
            <person name="Keeling P.J."/>
            <person name="Gray M.W."/>
            <person name="Grigoriev I.V."/>
            <person name="Archibald J.M."/>
        </authorList>
    </citation>
    <scope>NUCLEOTIDE SEQUENCE</scope>
    <source>
        <strain evidence="2 4">CCMP2712</strain>
    </source>
</reference>